<organism evidence="1 2">
    <name type="scientific">Leptospira inadai serovar Lyme</name>
    <dbReference type="NCBI Taxonomy" id="293084"/>
    <lineage>
        <taxon>Bacteria</taxon>
        <taxon>Pseudomonadati</taxon>
        <taxon>Spirochaetota</taxon>
        <taxon>Spirochaetia</taxon>
        <taxon>Leptospirales</taxon>
        <taxon>Leptospiraceae</taxon>
        <taxon>Leptospira</taxon>
    </lineage>
</organism>
<dbReference type="InterPro" id="IPR007351">
    <property type="entry name" value="YjbR"/>
</dbReference>
<dbReference type="Proteomes" id="UP000094669">
    <property type="component" value="Unassembled WGS sequence"/>
</dbReference>
<evidence type="ECO:0000313" key="1">
    <source>
        <dbReference type="EMBL" id="PNV71784.1"/>
    </source>
</evidence>
<dbReference type="EMBL" id="MCRM02000039">
    <property type="protein sequence ID" value="PNV71784.1"/>
    <property type="molecule type" value="Genomic_DNA"/>
</dbReference>
<protein>
    <recommendedName>
        <fullName evidence="3">YjbR protein</fullName>
    </recommendedName>
</protein>
<dbReference type="InterPro" id="IPR038056">
    <property type="entry name" value="YjbR-like_sf"/>
</dbReference>
<name>A0ABX4YCV9_9LEPT</name>
<dbReference type="Gene3D" id="3.90.1150.30">
    <property type="match status" value="1"/>
</dbReference>
<sequence length="114" mass="13364">MKSIEQLQEFCKSLKATTVDVKWESNLVFSVFNKMYCMYGLENGTISFKVPPEEWSEYVSTTGIIPAPYLAKSGWVRCNRLDLLKKKDLERSIRTSYRMIVERLPKKIQNQLFT</sequence>
<dbReference type="InterPro" id="IPR058532">
    <property type="entry name" value="YjbR/MT2646/Rv2570-like"/>
</dbReference>
<accession>A0ABX4YCV9</accession>
<dbReference type="RefSeq" id="WP_010414023.1">
    <property type="nucleotide sequence ID" value="NZ_MCRM02000039.1"/>
</dbReference>
<keyword evidence="2" id="KW-1185">Reference proteome</keyword>
<dbReference type="Pfam" id="PF04237">
    <property type="entry name" value="YjbR"/>
    <property type="match status" value="1"/>
</dbReference>
<dbReference type="SUPFAM" id="SSF142906">
    <property type="entry name" value="YjbR-like"/>
    <property type="match status" value="1"/>
</dbReference>
<dbReference type="PANTHER" id="PTHR35145:SF1">
    <property type="entry name" value="CYTOPLASMIC PROTEIN"/>
    <property type="match status" value="1"/>
</dbReference>
<evidence type="ECO:0000313" key="2">
    <source>
        <dbReference type="Proteomes" id="UP000094669"/>
    </source>
</evidence>
<evidence type="ECO:0008006" key="3">
    <source>
        <dbReference type="Google" id="ProtNLM"/>
    </source>
</evidence>
<proteinExistence type="predicted"/>
<dbReference type="PANTHER" id="PTHR35145">
    <property type="entry name" value="CYTOPLASMIC PROTEIN-RELATED"/>
    <property type="match status" value="1"/>
</dbReference>
<comment type="caution">
    <text evidence="1">The sequence shown here is derived from an EMBL/GenBank/DDBJ whole genome shotgun (WGS) entry which is preliminary data.</text>
</comment>
<reference evidence="1" key="1">
    <citation type="submission" date="2018-01" db="EMBL/GenBank/DDBJ databases">
        <title>Genomic characterization of Leptospira inadai serogroup Lyme isolated from captured rat in Brazil and comparative analysis with human reference strain.</title>
        <authorList>
            <person name="Moreno L.Z."/>
            <person name="Loureiro A.P."/>
            <person name="Miraglia F."/>
            <person name="Kremer F.S."/>
            <person name="Eslabao M.R."/>
            <person name="Dellagostin O.A."/>
            <person name="Lilenbaum W."/>
            <person name="Moreno A.M."/>
        </authorList>
    </citation>
    <scope>NUCLEOTIDE SEQUENCE [LARGE SCALE GENOMIC DNA]</scope>
    <source>
        <strain evidence="1">M34/99</strain>
    </source>
</reference>
<gene>
    <name evidence="1" type="ORF">BES34_020705</name>
</gene>